<dbReference type="Pfam" id="PF13366">
    <property type="entry name" value="PDDEXK_3"/>
    <property type="match status" value="1"/>
</dbReference>
<comment type="caution">
    <text evidence="1">The sequence shown here is derived from an EMBL/GenBank/DDBJ whole genome shotgun (WGS) entry which is preliminary data.</text>
</comment>
<accession>M5U9L0</accession>
<evidence type="ECO:0000313" key="2">
    <source>
        <dbReference type="Proteomes" id="UP000011885"/>
    </source>
</evidence>
<dbReference type="EMBL" id="ANOH01000049">
    <property type="protein sequence ID" value="EMI57989.1"/>
    <property type="molecule type" value="Genomic_DNA"/>
</dbReference>
<dbReference type="NCBIfam" id="TIGR04256">
    <property type="entry name" value="GxxExxY"/>
    <property type="match status" value="1"/>
</dbReference>
<protein>
    <recommendedName>
        <fullName evidence="3">GTP-binding signal recognition particle</fullName>
    </recommendedName>
</protein>
<name>M5U9L0_9BACT</name>
<keyword evidence="2" id="KW-1185">Reference proteome</keyword>
<evidence type="ECO:0000313" key="1">
    <source>
        <dbReference type="EMBL" id="EMI57989.1"/>
    </source>
</evidence>
<gene>
    <name evidence="1" type="ORF">RSSM_00570</name>
</gene>
<sequence>MNNPMAAIILKDESYKVMGALFEVYREMGCGYLEAVYQECCEFEFTEQAIPFSPKTELTLRYKQNELKSKYIPDFICYGKIIVELKAVAVITSQHRAQVHNYLMATNFPLGIIANFGHYPKLEYERIVR</sequence>
<dbReference type="PATRIC" id="fig|1263870.3.peg.627"/>
<evidence type="ECO:0008006" key="3">
    <source>
        <dbReference type="Google" id="ProtNLM"/>
    </source>
</evidence>
<reference evidence="1 2" key="1">
    <citation type="journal article" date="2013" name="Mar. Genomics">
        <title>Expression of sulfatases in Rhodopirellula baltica and the diversity of sulfatases in the genus Rhodopirellula.</title>
        <authorList>
            <person name="Wegner C.E."/>
            <person name="Richter-Heitmann T."/>
            <person name="Klindworth A."/>
            <person name="Klockow C."/>
            <person name="Richter M."/>
            <person name="Achstetter T."/>
            <person name="Glockner F.O."/>
            <person name="Harder J."/>
        </authorList>
    </citation>
    <scope>NUCLEOTIDE SEQUENCE [LARGE SCALE GENOMIC DNA]</scope>
    <source>
        <strain evidence="1 2">SM41</strain>
    </source>
</reference>
<dbReference type="AlphaFoldDB" id="M5U9L0"/>
<dbReference type="Proteomes" id="UP000011885">
    <property type="component" value="Unassembled WGS sequence"/>
</dbReference>
<dbReference type="InterPro" id="IPR026350">
    <property type="entry name" value="GxxExxY"/>
</dbReference>
<organism evidence="1 2">
    <name type="scientific">Rhodopirellula sallentina SM41</name>
    <dbReference type="NCBI Taxonomy" id="1263870"/>
    <lineage>
        <taxon>Bacteria</taxon>
        <taxon>Pseudomonadati</taxon>
        <taxon>Planctomycetota</taxon>
        <taxon>Planctomycetia</taxon>
        <taxon>Pirellulales</taxon>
        <taxon>Pirellulaceae</taxon>
        <taxon>Rhodopirellula</taxon>
    </lineage>
</organism>
<proteinExistence type="predicted"/>